<reference evidence="8" key="1">
    <citation type="journal article" date="2020" name="BMC Plant Biol.">
        <title>Nerylneryl diphosphate is the precursor of serrulatane, viscidane and cembrane-type diterpenoids in Eremophila species.</title>
        <authorList>
            <person name="Gericke O."/>
            <person name="Hansen N.L."/>
            <person name="Pedersen G.B."/>
            <person name="Kjaerulff L."/>
            <person name="Luo D."/>
            <person name="Staerk D."/>
            <person name="Moller B.L."/>
            <person name="Pateraki I."/>
            <person name="Heskes A.M."/>
        </authorList>
    </citation>
    <scope>NUCLEOTIDE SEQUENCE</scope>
</reference>
<dbReference type="Pfam" id="PF03936">
    <property type="entry name" value="Terpene_synth_C"/>
    <property type="match status" value="1"/>
</dbReference>
<keyword evidence="4" id="KW-0460">Magnesium</keyword>
<organism evidence="8">
    <name type="scientific">Eremophila lucida</name>
    <dbReference type="NCBI Taxonomy" id="2652564"/>
    <lineage>
        <taxon>Eukaryota</taxon>
        <taxon>Viridiplantae</taxon>
        <taxon>Streptophyta</taxon>
        <taxon>Embryophyta</taxon>
        <taxon>Tracheophyta</taxon>
        <taxon>Spermatophyta</taxon>
        <taxon>Magnoliopsida</taxon>
        <taxon>eudicotyledons</taxon>
        <taxon>Gunneridae</taxon>
        <taxon>Pentapetalae</taxon>
        <taxon>asterids</taxon>
        <taxon>lamiids</taxon>
        <taxon>Lamiales</taxon>
        <taxon>Scrophulariaceae</taxon>
        <taxon>Myoporeae</taxon>
        <taxon>Eremophila</taxon>
    </lineage>
</organism>
<evidence type="ECO:0000256" key="2">
    <source>
        <dbReference type="ARBA" id="ARBA00004721"/>
    </source>
</evidence>
<keyword evidence="3" id="KW-0479">Metal-binding</keyword>
<dbReference type="GO" id="GO:0010333">
    <property type="term" value="F:terpene synthase activity"/>
    <property type="evidence" value="ECO:0007669"/>
    <property type="project" value="InterPro"/>
</dbReference>
<comment type="pathway">
    <text evidence="2">Secondary metabolite biosynthesis; terpenoid biosynthesis.</text>
</comment>
<evidence type="ECO:0000313" key="8">
    <source>
        <dbReference type="EMBL" id="QIQ56008.1"/>
    </source>
</evidence>
<dbReference type="PANTHER" id="PTHR31225:SF93">
    <property type="entry name" value="ALPHA-HUMULENE_(-)-(E)-BETA-CARYOPHYLLENE SYNTHASE"/>
    <property type="match status" value="1"/>
</dbReference>
<dbReference type="InterPro" id="IPR044814">
    <property type="entry name" value="Terpene_cyclase_plant_C1"/>
</dbReference>
<evidence type="ECO:0000259" key="7">
    <source>
        <dbReference type="Pfam" id="PF03936"/>
    </source>
</evidence>
<evidence type="ECO:0000256" key="3">
    <source>
        <dbReference type="ARBA" id="ARBA00022723"/>
    </source>
</evidence>
<name>A0A6G9KV81_9LAMI</name>
<dbReference type="InterPro" id="IPR034741">
    <property type="entry name" value="Terpene_cyclase-like_1_C"/>
</dbReference>
<evidence type="ECO:0000256" key="5">
    <source>
        <dbReference type="ARBA" id="ARBA00023239"/>
    </source>
</evidence>
<dbReference type="InterPro" id="IPR036965">
    <property type="entry name" value="Terpene_synth_N_sf"/>
</dbReference>
<keyword evidence="5" id="KW-0456">Lyase</keyword>
<comment type="cofactor">
    <cofactor evidence="1">
        <name>Mg(2+)</name>
        <dbReference type="ChEBI" id="CHEBI:18420"/>
    </cofactor>
</comment>
<dbReference type="SFLD" id="SFLDG01019">
    <property type="entry name" value="Terpene_Cyclase_Like_1_C_Termi"/>
    <property type="match status" value="1"/>
</dbReference>
<dbReference type="SFLD" id="SFLDS00005">
    <property type="entry name" value="Isoprenoid_Synthase_Type_I"/>
    <property type="match status" value="1"/>
</dbReference>
<proteinExistence type="evidence at transcript level"/>
<dbReference type="PANTHER" id="PTHR31225">
    <property type="entry name" value="OS04G0344100 PROTEIN-RELATED"/>
    <property type="match status" value="1"/>
</dbReference>
<dbReference type="SUPFAM" id="SSF48239">
    <property type="entry name" value="Terpenoid cyclases/Protein prenyltransferases"/>
    <property type="match status" value="1"/>
</dbReference>
<evidence type="ECO:0000256" key="4">
    <source>
        <dbReference type="ARBA" id="ARBA00022842"/>
    </source>
</evidence>
<dbReference type="SUPFAM" id="SSF48576">
    <property type="entry name" value="Terpenoid synthases"/>
    <property type="match status" value="1"/>
</dbReference>
<dbReference type="Gene3D" id="1.50.10.130">
    <property type="entry name" value="Terpene synthase, N-terminal domain"/>
    <property type="match status" value="1"/>
</dbReference>
<dbReference type="GO" id="GO:0000287">
    <property type="term" value="F:magnesium ion binding"/>
    <property type="evidence" value="ECO:0007669"/>
    <property type="project" value="InterPro"/>
</dbReference>
<dbReference type="GO" id="GO:0016102">
    <property type="term" value="P:diterpenoid biosynthetic process"/>
    <property type="evidence" value="ECO:0007669"/>
    <property type="project" value="InterPro"/>
</dbReference>
<dbReference type="FunFam" id="1.10.600.10:FF:000007">
    <property type="entry name" value="Isoprene synthase, chloroplastic"/>
    <property type="match status" value="1"/>
</dbReference>
<dbReference type="Pfam" id="PF01397">
    <property type="entry name" value="Terpene_synth"/>
    <property type="match status" value="1"/>
</dbReference>
<dbReference type="InterPro" id="IPR050148">
    <property type="entry name" value="Terpene_synthase-like"/>
</dbReference>
<dbReference type="InterPro" id="IPR008930">
    <property type="entry name" value="Terpenoid_cyclase/PrenylTrfase"/>
</dbReference>
<evidence type="ECO:0000256" key="1">
    <source>
        <dbReference type="ARBA" id="ARBA00001946"/>
    </source>
</evidence>
<dbReference type="Gene3D" id="1.10.600.10">
    <property type="entry name" value="Farnesyl Diphosphate Synthase"/>
    <property type="match status" value="1"/>
</dbReference>
<dbReference type="InterPro" id="IPR008949">
    <property type="entry name" value="Isoprenoid_synthase_dom_sf"/>
</dbReference>
<evidence type="ECO:0000259" key="6">
    <source>
        <dbReference type="Pfam" id="PF01397"/>
    </source>
</evidence>
<sequence length="551" mass="64818">MDQKYQSVLVSRPLANFHPDVWGTRFLSFIPKSNAETQAQEQLVEGLKEGIKRELKETSNDYKRQLRMVDAIQRLGIEYHFEEEVDQTLESMFAKYHDFCKENHDIHSTSLSFRLLRQHGYRISCEIFEKFKDVEGDFMVPDPRDVMGLLEFYEATHLRIRGEDVLDRGFLFSKKYLESILPSLSNPLAEQVHHALKECSNRRGIPRVEARRYISIYGQHASHHQGLLKLAKLDFNRLQSLHKGELSELCRWWRDLEVPTKLSYARDRLVETYFWDLGVYFEPKYAVARKFLTKAQAILSLVDDTYDAYGTFEELEVFTEAIERWSFSCLNQLPNNMKIVYKALLELFEEIAEEMDKLGTSYRVSYGKEAVKYLCRAYFAEAKWREERYKPATEEYMSLTIKSCGYTTLIIISFLGMDKHIASKEAFDWVFSEPDIVRAALKINRLRDDIVGEEFEQRDHIPSSVHCYMDEHKVSRHEAIDELNNQVEEEWKVMNEGFLRPTKIPAPLLIRIINFARVTGVLYNKRDWYTNVGPEMKSFIQQLFIDPVSED</sequence>
<dbReference type="FunFam" id="1.50.10.130:FF:000001">
    <property type="entry name" value="Isoprene synthase, chloroplastic"/>
    <property type="match status" value="1"/>
</dbReference>
<feature type="domain" description="Terpene synthase N-terminal" evidence="6">
    <location>
        <begin position="22"/>
        <end position="196"/>
    </location>
</feature>
<accession>A0A6G9KV81</accession>
<dbReference type="EMBL" id="MN958373">
    <property type="protein sequence ID" value="QIQ56008.1"/>
    <property type="molecule type" value="mRNA"/>
</dbReference>
<dbReference type="InterPro" id="IPR001906">
    <property type="entry name" value="Terpene_synth_N"/>
</dbReference>
<dbReference type="CDD" id="cd00684">
    <property type="entry name" value="Terpene_cyclase_plant_C1"/>
    <property type="match status" value="1"/>
</dbReference>
<protein>
    <submittedName>
        <fullName evidence="8">Putative terpene synthase 6</fullName>
    </submittedName>
</protein>
<feature type="domain" description="Terpene synthase metal-binding" evidence="7">
    <location>
        <begin position="255"/>
        <end position="492"/>
    </location>
</feature>
<dbReference type="AlphaFoldDB" id="A0A6G9KV81"/>
<dbReference type="InterPro" id="IPR005630">
    <property type="entry name" value="Terpene_synthase_metal-bd"/>
</dbReference>